<evidence type="ECO:0000256" key="2">
    <source>
        <dbReference type="SAM" id="Phobius"/>
    </source>
</evidence>
<gene>
    <name evidence="4" type="ORF">HK097_007589</name>
</gene>
<dbReference type="InterPro" id="IPR001283">
    <property type="entry name" value="CRISP-related"/>
</dbReference>
<feature type="compositionally biased region" description="Polar residues" evidence="1">
    <location>
        <begin position="223"/>
        <end position="242"/>
    </location>
</feature>
<keyword evidence="2" id="KW-1133">Transmembrane helix</keyword>
<dbReference type="AlphaFoldDB" id="A0AAD5X5D5"/>
<dbReference type="Pfam" id="PF00188">
    <property type="entry name" value="CAP"/>
    <property type="match status" value="1"/>
</dbReference>
<feature type="compositionally biased region" description="Polar residues" evidence="1">
    <location>
        <begin position="189"/>
        <end position="213"/>
    </location>
</feature>
<keyword evidence="2" id="KW-0472">Membrane</keyword>
<feature type="compositionally biased region" description="Basic and acidic residues" evidence="1">
    <location>
        <begin position="52"/>
        <end position="65"/>
    </location>
</feature>
<evidence type="ECO:0000313" key="5">
    <source>
        <dbReference type="Proteomes" id="UP001212841"/>
    </source>
</evidence>
<dbReference type="Gene3D" id="3.40.33.10">
    <property type="entry name" value="CAP"/>
    <property type="match status" value="1"/>
</dbReference>
<dbReference type="Proteomes" id="UP001212841">
    <property type="component" value="Unassembled WGS sequence"/>
</dbReference>
<dbReference type="PROSITE" id="PS01009">
    <property type="entry name" value="CRISP_1"/>
    <property type="match status" value="1"/>
</dbReference>
<feature type="transmembrane region" description="Helical" evidence="2">
    <location>
        <begin position="135"/>
        <end position="157"/>
    </location>
</feature>
<feature type="compositionally biased region" description="Polar residues" evidence="1">
    <location>
        <begin position="282"/>
        <end position="301"/>
    </location>
</feature>
<dbReference type="EMBL" id="JADGJD010000004">
    <property type="protein sequence ID" value="KAJ3057410.1"/>
    <property type="molecule type" value="Genomic_DNA"/>
</dbReference>
<feature type="region of interest" description="Disordered" evidence="1">
    <location>
        <begin position="180"/>
        <end position="301"/>
    </location>
</feature>
<feature type="domain" description="SCP" evidence="3">
    <location>
        <begin position="290"/>
        <end position="429"/>
    </location>
</feature>
<evidence type="ECO:0000256" key="1">
    <source>
        <dbReference type="SAM" id="MobiDB-lite"/>
    </source>
</evidence>
<dbReference type="InterPro" id="IPR014044">
    <property type="entry name" value="CAP_dom"/>
</dbReference>
<dbReference type="InterPro" id="IPR035940">
    <property type="entry name" value="CAP_sf"/>
</dbReference>
<feature type="compositionally biased region" description="Low complexity" evidence="1">
    <location>
        <begin position="247"/>
        <end position="281"/>
    </location>
</feature>
<sequence length="433" mass="46906">MSQPNNTSSMTFMDDPELAQYLPPVNASLDRKEDKLKLTTEETTVFTAIPLKEEENVEKGEKERPPTFTPVDFSSVTLPPPVYHEGRSSVLPESPPQSKAKAAIAAAKKKVDGVVHGWSWDLKYWAKTHRRMAKILGIVGIIVVLLLVIIGASVGAINGKRQQQQNGSEIDNMQTGEQTVGIASFGGDPSNTDPSLTDGSTDSTDPNATNSTLIDPLLANGTLPLNTTSTTEGAPQGTTIPNPVNIGSDSSSSNDSSNDSNDSSNNNSNNGGGSNQQSSQQQKPQTSVYSRQPDCTSGHNSLRSAYGLPRLTYSTTLENFACNHVRKLLVQDALYHSGGPYGENLWRTSGTDQSAEYNSCSAAMSSWAWEKRYYRSGQRIPNGDLSKYGHWSQLMWKDTRQVGCCRAANSARTVVIWACEYTPRGNVDGQAAY</sequence>
<keyword evidence="2" id="KW-0812">Transmembrane</keyword>
<accession>A0AAD5X5D5</accession>
<dbReference type="SMART" id="SM00198">
    <property type="entry name" value="SCP"/>
    <property type="match status" value="1"/>
</dbReference>
<name>A0AAD5X5D5_9FUNG</name>
<evidence type="ECO:0000313" key="4">
    <source>
        <dbReference type="EMBL" id="KAJ3057410.1"/>
    </source>
</evidence>
<proteinExistence type="predicted"/>
<organism evidence="4 5">
    <name type="scientific">Rhizophlyctis rosea</name>
    <dbReference type="NCBI Taxonomy" id="64517"/>
    <lineage>
        <taxon>Eukaryota</taxon>
        <taxon>Fungi</taxon>
        <taxon>Fungi incertae sedis</taxon>
        <taxon>Chytridiomycota</taxon>
        <taxon>Chytridiomycota incertae sedis</taxon>
        <taxon>Chytridiomycetes</taxon>
        <taxon>Rhizophlyctidales</taxon>
        <taxon>Rhizophlyctidaceae</taxon>
        <taxon>Rhizophlyctis</taxon>
    </lineage>
</organism>
<protein>
    <recommendedName>
        <fullName evidence="3">SCP domain-containing protein</fullName>
    </recommendedName>
</protein>
<evidence type="ECO:0000259" key="3">
    <source>
        <dbReference type="SMART" id="SM00198"/>
    </source>
</evidence>
<dbReference type="PANTHER" id="PTHR10334">
    <property type="entry name" value="CYSTEINE-RICH SECRETORY PROTEIN-RELATED"/>
    <property type="match status" value="1"/>
</dbReference>
<dbReference type="SUPFAM" id="SSF55797">
    <property type="entry name" value="PR-1-like"/>
    <property type="match status" value="1"/>
</dbReference>
<reference evidence="4" key="1">
    <citation type="submission" date="2020-05" db="EMBL/GenBank/DDBJ databases">
        <title>Phylogenomic resolution of chytrid fungi.</title>
        <authorList>
            <person name="Stajich J.E."/>
            <person name="Amses K."/>
            <person name="Simmons R."/>
            <person name="Seto K."/>
            <person name="Myers J."/>
            <person name="Bonds A."/>
            <person name="Quandt C.A."/>
            <person name="Barry K."/>
            <person name="Liu P."/>
            <person name="Grigoriev I."/>
            <person name="Longcore J.E."/>
            <person name="James T.Y."/>
        </authorList>
    </citation>
    <scope>NUCLEOTIDE SEQUENCE</scope>
    <source>
        <strain evidence="4">JEL0318</strain>
    </source>
</reference>
<dbReference type="InterPro" id="IPR018244">
    <property type="entry name" value="Allrgn_V5/Tpx1_CS"/>
</dbReference>
<feature type="region of interest" description="Disordered" evidence="1">
    <location>
        <begin position="52"/>
        <end position="75"/>
    </location>
</feature>
<comment type="caution">
    <text evidence="4">The sequence shown here is derived from an EMBL/GenBank/DDBJ whole genome shotgun (WGS) entry which is preliminary data.</text>
</comment>
<dbReference type="PRINTS" id="PR00837">
    <property type="entry name" value="V5TPXLIKE"/>
</dbReference>
<dbReference type="GO" id="GO:0005576">
    <property type="term" value="C:extracellular region"/>
    <property type="evidence" value="ECO:0007669"/>
    <property type="project" value="InterPro"/>
</dbReference>
<keyword evidence="5" id="KW-1185">Reference proteome</keyword>